<evidence type="ECO:0000313" key="2">
    <source>
        <dbReference type="EMBL" id="MFB9629388.1"/>
    </source>
</evidence>
<evidence type="ECO:0000313" key="3">
    <source>
        <dbReference type="Proteomes" id="UP001589532"/>
    </source>
</evidence>
<protein>
    <submittedName>
        <fullName evidence="2">Uncharacterized protein</fullName>
    </submittedName>
</protein>
<proteinExistence type="predicted"/>
<dbReference type="EMBL" id="JBHMBW010000056">
    <property type="protein sequence ID" value="MFB9629388.1"/>
    <property type="molecule type" value="Genomic_DNA"/>
</dbReference>
<accession>A0ABV5SF29</accession>
<organism evidence="2 3">
    <name type="scientific">Nonomuraea helvata</name>
    <dbReference type="NCBI Taxonomy" id="37484"/>
    <lineage>
        <taxon>Bacteria</taxon>
        <taxon>Bacillati</taxon>
        <taxon>Actinomycetota</taxon>
        <taxon>Actinomycetes</taxon>
        <taxon>Streptosporangiales</taxon>
        <taxon>Streptosporangiaceae</taxon>
        <taxon>Nonomuraea</taxon>
    </lineage>
</organism>
<name>A0ABV5SF29_9ACTN</name>
<gene>
    <name evidence="2" type="ORF">ACFFSA_40480</name>
</gene>
<comment type="caution">
    <text evidence="2">The sequence shown here is derived from an EMBL/GenBank/DDBJ whole genome shotgun (WGS) entry which is preliminary data.</text>
</comment>
<dbReference type="RefSeq" id="WP_344987410.1">
    <property type="nucleotide sequence ID" value="NZ_BAAAXV010000001.1"/>
</dbReference>
<feature type="signal peptide" evidence="1">
    <location>
        <begin position="1"/>
        <end position="23"/>
    </location>
</feature>
<keyword evidence="3" id="KW-1185">Reference proteome</keyword>
<keyword evidence="1" id="KW-0732">Signal</keyword>
<reference evidence="2 3" key="1">
    <citation type="submission" date="2024-09" db="EMBL/GenBank/DDBJ databases">
        <authorList>
            <person name="Sun Q."/>
            <person name="Mori K."/>
        </authorList>
    </citation>
    <scope>NUCLEOTIDE SEQUENCE [LARGE SCALE GENOMIC DNA]</scope>
    <source>
        <strain evidence="2 3">JCM 3143</strain>
    </source>
</reference>
<dbReference type="Proteomes" id="UP001589532">
    <property type="component" value="Unassembled WGS sequence"/>
</dbReference>
<evidence type="ECO:0000256" key="1">
    <source>
        <dbReference type="SAM" id="SignalP"/>
    </source>
</evidence>
<sequence>MKNLLVMATAGALLAIPTGTAQATASTEVSTQAGSTDVSMQDVHRASIDCSRPKGKTTNYSWGDGATSVTVYFNNHCSHRVSAKLHIKSAFGDYTKCLRTNGGTEGRKKFDIGLAGTLTGISKGC</sequence>
<feature type="chain" id="PRO_5046594263" evidence="1">
    <location>
        <begin position="24"/>
        <end position="125"/>
    </location>
</feature>